<reference evidence="1" key="1">
    <citation type="journal article" date="2021" name="IMA Fungus">
        <title>Genomic characterization of three marine fungi, including Emericellopsis atlantica sp. nov. with signatures of a generalist lifestyle and marine biomass degradation.</title>
        <authorList>
            <person name="Hagestad O.C."/>
            <person name="Hou L."/>
            <person name="Andersen J.H."/>
            <person name="Hansen E.H."/>
            <person name="Altermark B."/>
            <person name="Li C."/>
            <person name="Kuhnert E."/>
            <person name="Cox R.J."/>
            <person name="Crous P.W."/>
            <person name="Spatafora J.W."/>
            <person name="Lail K."/>
            <person name="Amirebrahimi M."/>
            <person name="Lipzen A."/>
            <person name="Pangilinan J."/>
            <person name="Andreopoulos W."/>
            <person name="Hayes R.D."/>
            <person name="Ng V."/>
            <person name="Grigoriev I.V."/>
            <person name="Jackson S.A."/>
            <person name="Sutton T.D.S."/>
            <person name="Dobson A.D.W."/>
            <person name="Rama T."/>
        </authorList>
    </citation>
    <scope>NUCLEOTIDE SEQUENCE</scope>
    <source>
        <strain evidence="1">TRa3180A</strain>
    </source>
</reference>
<gene>
    <name evidence="1" type="ORF">BJ878DRAFT_495781</name>
</gene>
<dbReference type="Proteomes" id="UP000887226">
    <property type="component" value="Unassembled WGS sequence"/>
</dbReference>
<sequence length="92" mass="10425">MFFVLSRSYSHATTSLHALVILLPRISSRQFLLVISQPYNGSLKYILQPCCTRCTDEIHVIEAPACHDHEAHFLIRRNDTISSSSSLNLTTH</sequence>
<dbReference type="AlphaFoldDB" id="A0A9P8CGZ6"/>
<evidence type="ECO:0000313" key="2">
    <source>
        <dbReference type="Proteomes" id="UP000887226"/>
    </source>
</evidence>
<protein>
    <submittedName>
        <fullName evidence="1">Uncharacterized protein</fullName>
    </submittedName>
</protein>
<dbReference type="EMBL" id="MU253793">
    <property type="protein sequence ID" value="KAG9246778.1"/>
    <property type="molecule type" value="Genomic_DNA"/>
</dbReference>
<accession>A0A9P8CGZ6</accession>
<organism evidence="1 2">
    <name type="scientific">Calycina marina</name>
    <dbReference type="NCBI Taxonomy" id="1763456"/>
    <lineage>
        <taxon>Eukaryota</taxon>
        <taxon>Fungi</taxon>
        <taxon>Dikarya</taxon>
        <taxon>Ascomycota</taxon>
        <taxon>Pezizomycotina</taxon>
        <taxon>Leotiomycetes</taxon>
        <taxon>Helotiales</taxon>
        <taxon>Pezizellaceae</taxon>
        <taxon>Calycina</taxon>
    </lineage>
</organism>
<evidence type="ECO:0000313" key="1">
    <source>
        <dbReference type="EMBL" id="KAG9246778.1"/>
    </source>
</evidence>
<comment type="caution">
    <text evidence="1">The sequence shown here is derived from an EMBL/GenBank/DDBJ whole genome shotgun (WGS) entry which is preliminary data.</text>
</comment>
<keyword evidence="2" id="KW-1185">Reference proteome</keyword>
<proteinExistence type="predicted"/>
<name>A0A9P8CGZ6_9HELO</name>